<dbReference type="OrthoDB" id="317655at2157"/>
<keyword evidence="2" id="KW-1185">Reference proteome</keyword>
<dbReference type="PROSITE" id="PS51257">
    <property type="entry name" value="PROKAR_LIPOPROTEIN"/>
    <property type="match status" value="1"/>
</dbReference>
<dbReference type="Proteomes" id="UP000198775">
    <property type="component" value="Unassembled WGS sequence"/>
</dbReference>
<sequence length="153" mass="17181">MPSRRAILRRGLVGVGLGVGTAGCSTLGLGGGDPPALTLQFLNYTDRDRLIVLHLFREDRTAYQEADAFYDTVDVPSMDDATDPVTYEDVVPSRRYVARAGIGHDPLVQDATTDYHYYPRRCDDGDVLTVICRPYVEEHDRDGVYFTFEQERC</sequence>
<dbReference type="AlphaFoldDB" id="A0A1H8L8S4"/>
<dbReference type="RefSeq" id="WP_092659392.1">
    <property type="nucleotide sequence ID" value="NZ_FOCX01000007.1"/>
</dbReference>
<gene>
    <name evidence="1" type="ORF">SAMN05216388_100754</name>
</gene>
<accession>A0A1H8L8S4</accession>
<name>A0A1H8L8S4_9EURY</name>
<dbReference type="EMBL" id="FOCX01000007">
    <property type="protein sequence ID" value="SEO01562.1"/>
    <property type="molecule type" value="Genomic_DNA"/>
</dbReference>
<evidence type="ECO:0000313" key="2">
    <source>
        <dbReference type="Proteomes" id="UP000198775"/>
    </source>
</evidence>
<proteinExistence type="predicted"/>
<protein>
    <submittedName>
        <fullName evidence="1">Uncharacterized protein</fullName>
    </submittedName>
</protein>
<organism evidence="1 2">
    <name type="scientific">Halorientalis persicus</name>
    <dbReference type="NCBI Taxonomy" id="1367881"/>
    <lineage>
        <taxon>Archaea</taxon>
        <taxon>Methanobacteriati</taxon>
        <taxon>Methanobacteriota</taxon>
        <taxon>Stenosarchaea group</taxon>
        <taxon>Halobacteria</taxon>
        <taxon>Halobacteriales</taxon>
        <taxon>Haloarculaceae</taxon>
        <taxon>Halorientalis</taxon>
    </lineage>
</organism>
<reference evidence="2" key="1">
    <citation type="submission" date="2016-10" db="EMBL/GenBank/DDBJ databases">
        <authorList>
            <person name="Varghese N."/>
            <person name="Submissions S."/>
        </authorList>
    </citation>
    <scope>NUCLEOTIDE SEQUENCE [LARGE SCALE GENOMIC DNA]</scope>
    <source>
        <strain evidence="2">IBRC-M 10043</strain>
    </source>
</reference>
<evidence type="ECO:0000313" key="1">
    <source>
        <dbReference type="EMBL" id="SEO01562.1"/>
    </source>
</evidence>